<comment type="caution">
    <text evidence="2">The sequence shown here is derived from an EMBL/GenBank/DDBJ whole genome shotgun (WGS) entry which is preliminary data.</text>
</comment>
<reference evidence="2 3" key="1">
    <citation type="submission" date="2017-09" db="EMBL/GenBank/DDBJ databases">
        <title>Large-scale bioinformatics analysis of Bacillus genomes uncovers conserved roles of natural products in bacterial physiology.</title>
        <authorList>
            <consortium name="Agbiome Team Llc"/>
            <person name="Bleich R.M."/>
            <person name="Grubbs K.J."/>
            <person name="Santa Maria K.C."/>
            <person name="Allen S.E."/>
            <person name="Farag S."/>
            <person name="Shank E.A."/>
            <person name="Bowers A."/>
        </authorList>
    </citation>
    <scope>NUCLEOTIDE SEQUENCE [LARGE SCALE GENOMIC DNA]</scope>
    <source>
        <strain evidence="2 3">AFS002368</strain>
    </source>
</reference>
<dbReference type="RefSeq" id="WP_098266330.1">
    <property type="nucleotide sequence ID" value="NZ_JAVIVZ010000001.1"/>
</dbReference>
<keyword evidence="1" id="KW-0472">Membrane</keyword>
<protein>
    <submittedName>
        <fullName evidence="2">DUF58 domain-containing protein</fullName>
    </submittedName>
</protein>
<proteinExistence type="predicted"/>
<keyword evidence="1" id="KW-0812">Transmembrane</keyword>
<evidence type="ECO:0000313" key="2">
    <source>
        <dbReference type="EMBL" id="PES99439.1"/>
    </source>
</evidence>
<sequence>MNGQRVVTVPLFFQLHIIQLTVPGAILFTFFLPQRMIMFLFFFYYLFAIFIYKYVAYIEKRFQVINEKQTTRLFPYESGQFFIHLKNGANIPLVNGVCYFHLNPSLMPHKDQGIEQISKTLFSFPFSQPAHSAQKWDLTLTATKRGVFQIEQFECVLKDPFHLLTVHLPIFDKLRTEIIVYPSPKEVAGLQELQQLLHGSYRTNFSFYNDETSIIGVKRYERESFRSIHWKASAKMQALQAKQYEPVKNYSWTICLSLAADRGFGWRDNVEELISYATYICQYATKHQIPFELFISVLAEGGALHIPLNEGQTQYAKALEELARISDDSTLLPKQGFLHYVTKKRERSSTMIFLGLPKKELPLLTQPTFVIHDEGMVEPVENLAISHS</sequence>
<accession>A0A2C1F3B6</accession>
<feature type="transmembrane region" description="Helical" evidence="1">
    <location>
        <begin position="12"/>
        <end position="31"/>
    </location>
</feature>
<organism evidence="2 3">
    <name type="scientific">Bacillus cereus</name>
    <dbReference type="NCBI Taxonomy" id="1396"/>
    <lineage>
        <taxon>Bacteria</taxon>
        <taxon>Bacillati</taxon>
        <taxon>Bacillota</taxon>
        <taxon>Bacilli</taxon>
        <taxon>Bacillales</taxon>
        <taxon>Bacillaceae</taxon>
        <taxon>Bacillus</taxon>
        <taxon>Bacillus cereus group</taxon>
    </lineage>
</organism>
<gene>
    <name evidence="2" type="ORF">CN491_00870</name>
</gene>
<evidence type="ECO:0000313" key="3">
    <source>
        <dbReference type="Proteomes" id="UP000220900"/>
    </source>
</evidence>
<dbReference type="PANTHER" id="PTHR34351">
    <property type="entry name" value="SLR1927 PROTEIN-RELATED"/>
    <property type="match status" value="1"/>
</dbReference>
<evidence type="ECO:0000256" key="1">
    <source>
        <dbReference type="SAM" id="Phobius"/>
    </source>
</evidence>
<dbReference type="PANTHER" id="PTHR34351:SF2">
    <property type="entry name" value="DUF58 DOMAIN-CONTAINING PROTEIN"/>
    <property type="match status" value="1"/>
</dbReference>
<name>A0A2C1F3B6_BACCE</name>
<dbReference type="EMBL" id="NTZF01000002">
    <property type="protein sequence ID" value="PES99439.1"/>
    <property type="molecule type" value="Genomic_DNA"/>
</dbReference>
<dbReference type="AlphaFoldDB" id="A0A2C1F3B6"/>
<keyword evidence="1" id="KW-1133">Transmembrane helix</keyword>
<dbReference type="Proteomes" id="UP000220900">
    <property type="component" value="Unassembled WGS sequence"/>
</dbReference>
<feature type="transmembrane region" description="Helical" evidence="1">
    <location>
        <begin position="37"/>
        <end position="55"/>
    </location>
</feature>